<dbReference type="SMART" id="SM00850">
    <property type="entry name" value="LytTR"/>
    <property type="match status" value="1"/>
</dbReference>
<protein>
    <recommendedName>
        <fullName evidence="1">Stage 0 sporulation protein A homolog</fullName>
    </recommendedName>
</protein>
<evidence type="ECO:0000256" key="3">
    <source>
        <dbReference type="PROSITE-ProRule" id="PRU00169"/>
    </source>
</evidence>
<sequence length="254" mass="30168">MANILIVEDDIYQRRNLIAMIKELGESYQIFEADCEEAALKLADENRMDLFYVDIELKDSSGLEFAKKIRSNNMYKLTWIVFMTTYVKYMLEAFKEIHCYDYIIKPYDKEKVKELTLLLLNNRENEKVNKLEKKYIIFKSRGIEIKQYIEDIFFIEICLRTIILHTKIGKIEVNNLALNKIKGMLNGTNIIQCHRSYLVNIDYVQKVDKTKSTWDAFFRDYNMKVPVSRSYKKDFEETLKNAGDNVLRRGQNNL</sequence>
<dbReference type="PROSITE" id="PS50110">
    <property type="entry name" value="RESPONSE_REGULATORY"/>
    <property type="match status" value="1"/>
</dbReference>
<feature type="modified residue" description="4-aspartylphosphate" evidence="3">
    <location>
        <position position="54"/>
    </location>
</feature>
<dbReference type="Gene3D" id="3.40.50.2300">
    <property type="match status" value="1"/>
</dbReference>
<keyword evidence="7" id="KW-1185">Reference proteome</keyword>
<dbReference type="InterPro" id="IPR007492">
    <property type="entry name" value="LytTR_DNA-bd_dom"/>
</dbReference>
<evidence type="ECO:0000259" key="5">
    <source>
        <dbReference type="PROSITE" id="PS50930"/>
    </source>
</evidence>
<proteinExistence type="predicted"/>
<organism evidence="6 7">
    <name type="scientific">Clostridium omnivorum</name>
    <dbReference type="NCBI Taxonomy" id="1604902"/>
    <lineage>
        <taxon>Bacteria</taxon>
        <taxon>Bacillati</taxon>
        <taxon>Bacillota</taxon>
        <taxon>Clostridia</taxon>
        <taxon>Eubacteriales</taxon>
        <taxon>Clostridiaceae</taxon>
        <taxon>Clostridium</taxon>
    </lineage>
</organism>
<evidence type="ECO:0000256" key="2">
    <source>
        <dbReference type="ARBA" id="ARBA00024867"/>
    </source>
</evidence>
<dbReference type="InterPro" id="IPR046947">
    <property type="entry name" value="LytR-like"/>
</dbReference>
<dbReference type="Gene3D" id="2.40.50.1020">
    <property type="entry name" value="LytTr DNA-binding domain"/>
    <property type="match status" value="1"/>
</dbReference>
<dbReference type="Proteomes" id="UP001208567">
    <property type="component" value="Unassembled WGS sequence"/>
</dbReference>
<evidence type="ECO:0000259" key="4">
    <source>
        <dbReference type="PROSITE" id="PS50110"/>
    </source>
</evidence>
<dbReference type="SUPFAM" id="SSF52172">
    <property type="entry name" value="CheY-like"/>
    <property type="match status" value="1"/>
</dbReference>
<dbReference type="Pfam" id="PF00072">
    <property type="entry name" value="Response_reg"/>
    <property type="match status" value="1"/>
</dbReference>
<evidence type="ECO:0000313" key="7">
    <source>
        <dbReference type="Proteomes" id="UP001208567"/>
    </source>
</evidence>
<evidence type="ECO:0000313" key="6">
    <source>
        <dbReference type="EMBL" id="GLC30689.1"/>
    </source>
</evidence>
<dbReference type="SMART" id="SM00448">
    <property type="entry name" value="REC"/>
    <property type="match status" value="1"/>
</dbReference>
<comment type="function">
    <text evidence="2">May play the central regulatory role in sporulation. It may be an element of the effector pathway responsible for the activation of sporulation genes in response to nutritional stress. Spo0A may act in concert with spo0H (a sigma factor) to control the expression of some genes that are critical to the sporulation process.</text>
</comment>
<name>A0ABQ5N624_9CLOT</name>
<reference evidence="6 7" key="1">
    <citation type="journal article" date="2024" name="Int. J. Syst. Evol. Microbiol.">
        <title>Clostridium omnivorum sp. nov., isolated from anoxic soil under the treatment of reductive soil disinfestation.</title>
        <authorList>
            <person name="Ueki A."/>
            <person name="Tonouchi A."/>
            <person name="Kaku N."/>
            <person name="Honma S."/>
            <person name="Ueki K."/>
        </authorList>
    </citation>
    <scope>NUCLEOTIDE SEQUENCE [LARGE SCALE GENOMIC DNA]</scope>
    <source>
        <strain evidence="6 7">E14</strain>
    </source>
</reference>
<dbReference type="PANTHER" id="PTHR37299">
    <property type="entry name" value="TRANSCRIPTIONAL REGULATOR-RELATED"/>
    <property type="match status" value="1"/>
</dbReference>
<evidence type="ECO:0000256" key="1">
    <source>
        <dbReference type="ARBA" id="ARBA00018672"/>
    </source>
</evidence>
<dbReference type="RefSeq" id="WP_264849969.1">
    <property type="nucleotide sequence ID" value="NZ_BRXR01000001.1"/>
</dbReference>
<accession>A0ABQ5N624</accession>
<dbReference type="Pfam" id="PF04397">
    <property type="entry name" value="LytTR"/>
    <property type="match status" value="1"/>
</dbReference>
<dbReference type="InterPro" id="IPR001789">
    <property type="entry name" value="Sig_transdc_resp-reg_receiver"/>
</dbReference>
<dbReference type="PROSITE" id="PS50930">
    <property type="entry name" value="HTH_LYTTR"/>
    <property type="match status" value="1"/>
</dbReference>
<gene>
    <name evidence="6" type="primary">lytT</name>
    <name evidence="6" type="ORF">bsdE14_20990</name>
</gene>
<keyword evidence="3" id="KW-0597">Phosphoprotein</keyword>
<dbReference type="InterPro" id="IPR011006">
    <property type="entry name" value="CheY-like_superfamily"/>
</dbReference>
<dbReference type="PANTHER" id="PTHR37299:SF1">
    <property type="entry name" value="STAGE 0 SPORULATION PROTEIN A HOMOLOG"/>
    <property type="match status" value="1"/>
</dbReference>
<feature type="domain" description="HTH LytTR-type" evidence="5">
    <location>
        <begin position="136"/>
        <end position="241"/>
    </location>
</feature>
<dbReference type="EMBL" id="BRXR01000001">
    <property type="protein sequence ID" value="GLC30689.1"/>
    <property type="molecule type" value="Genomic_DNA"/>
</dbReference>
<feature type="domain" description="Response regulatory" evidence="4">
    <location>
        <begin position="3"/>
        <end position="120"/>
    </location>
</feature>
<comment type="caution">
    <text evidence="6">The sequence shown here is derived from an EMBL/GenBank/DDBJ whole genome shotgun (WGS) entry which is preliminary data.</text>
</comment>